<accession>A0A6L2ZZG1</accession>
<sequence length="143" mass="16672">MDITKAIADTLDSVFSDIPIYTENIDFEEDDLKGPSFFVQRVSMNVIPHLFDMQKRLYRYNIVYFPKQEETREDVDVMGERLAIEIQQIHGIARMTERNFEITESDPPFLELHFSFALEVHVMQDDGGKFNDKLDYKGGLKDG</sequence>
<gene>
    <name evidence="1" type="ORF">ikelab_21090</name>
</gene>
<evidence type="ECO:0000313" key="2">
    <source>
        <dbReference type="Proteomes" id="UP000504756"/>
    </source>
</evidence>
<evidence type="ECO:0000313" key="1">
    <source>
        <dbReference type="EMBL" id="GFO52834.1"/>
    </source>
</evidence>
<dbReference type="Pfam" id="PF20765">
    <property type="entry name" value="Phage_tail_terminator_8"/>
    <property type="match status" value="1"/>
</dbReference>
<proteinExistence type="predicted"/>
<organism evidence="1 2">
    <name type="scientific">Lactococcus garvieae</name>
    <dbReference type="NCBI Taxonomy" id="1363"/>
    <lineage>
        <taxon>Bacteria</taxon>
        <taxon>Bacillati</taxon>
        <taxon>Bacillota</taxon>
        <taxon>Bacilli</taxon>
        <taxon>Lactobacillales</taxon>
        <taxon>Streptococcaceae</taxon>
        <taxon>Lactococcus</taxon>
    </lineage>
</organism>
<dbReference type="AlphaFoldDB" id="A0A6L2ZZG1"/>
<dbReference type="RefSeq" id="WP_176490769.1">
    <property type="nucleotide sequence ID" value="NZ_BLXU01000018.1"/>
</dbReference>
<name>A0A6L2ZZG1_9LACT</name>
<dbReference type="Proteomes" id="UP000504756">
    <property type="component" value="Unassembled WGS sequence"/>
</dbReference>
<dbReference type="EMBL" id="BLXU01000018">
    <property type="protein sequence ID" value="GFO52834.1"/>
    <property type="molecule type" value="Genomic_DNA"/>
</dbReference>
<protein>
    <submittedName>
        <fullName evidence="1">Uncharacterized protein</fullName>
    </submittedName>
</protein>
<reference evidence="1 2" key="1">
    <citation type="submission" date="2020-06" db="EMBL/GenBank/DDBJ databases">
        <title>Draft genome sequence of Lactic acid bacteria from Okinawan-style tofu.</title>
        <authorList>
            <person name="Takara I."/>
            <person name="Ikematsu S."/>
        </authorList>
    </citation>
    <scope>NUCLEOTIDE SEQUENCE [LARGE SCALE GENOMIC DNA]</scope>
    <source>
        <strain evidence="2">lg38</strain>
    </source>
</reference>
<dbReference type="InterPro" id="IPR049254">
    <property type="entry name" value="Phage_tail_terminator"/>
</dbReference>
<comment type="caution">
    <text evidence="1">The sequence shown here is derived from an EMBL/GenBank/DDBJ whole genome shotgun (WGS) entry which is preliminary data.</text>
</comment>